<evidence type="ECO:0000259" key="2">
    <source>
        <dbReference type="Pfam" id="PF23007"/>
    </source>
</evidence>
<evidence type="ECO:0000313" key="4">
    <source>
        <dbReference type="Proteomes" id="UP001222027"/>
    </source>
</evidence>
<dbReference type="Pfam" id="PF13177">
    <property type="entry name" value="DNA_pol3_delta2"/>
    <property type="match status" value="1"/>
</dbReference>
<protein>
    <recommendedName>
        <fullName evidence="2">STICHEL DnaA-N-like alpha-beta domain-containing protein</fullName>
    </recommendedName>
</protein>
<dbReference type="Pfam" id="PF23007">
    <property type="entry name" value="DnaA_N-like_STI"/>
    <property type="match status" value="1"/>
</dbReference>
<feature type="compositionally biased region" description="Basic and acidic residues" evidence="1">
    <location>
        <begin position="172"/>
        <end position="185"/>
    </location>
</feature>
<dbReference type="AlphaFoldDB" id="A0AAV8P1C0"/>
<feature type="region of interest" description="Disordered" evidence="1">
    <location>
        <begin position="123"/>
        <end position="142"/>
    </location>
</feature>
<dbReference type="EMBL" id="JAQQAF010000009">
    <property type="protein sequence ID" value="KAJ8458631.1"/>
    <property type="molecule type" value="Genomic_DNA"/>
</dbReference>
<accession>A0AAV8P1C0</accession>
<dbReference type="Gene3D" id="3.40.50.300">
    <property type="entry name" value="P-loop containing nucleotide triphosphate hydrolases"/>
    <property type="match status" value="1"/>
</dbReference>
<dbReference type="GO" id="GO:0006261">
    <property type="term" value="P:DNA-templated DNA replication"/>
    <property type="evidence" value="ECO:0007669"/>
    <property type="project" value="TreeGrafter"/>
</dbReference>
<organism evidence="3 4">
    <name type="scientific">Ensete ventricosum</name>
    <name type="common">Abyssinian banana</name>
    <name type="synonym">Musa ensete</name>
    <dbReference type="NCBI Taxonomy" id="4639"/>
    <lineage>
        <taxon>Eukaryota</taxon>
        <taxon>Viridiplantae</taxon>
        <taxon>Streptophyta</taxon>
        <taxon>Embryophyta</taxon>
        <taxon>Tracheophyta</taxon>
        <taxon>Spermatophyta</taxon>
        <taxon>Magnoliopsida</taxon>
        <taxon>Liliopsida</taxon>
        <taxon>Zingiberales</taxon>
        <taxon>Musaceae</taxon>
        <taxon>Ensete</taxon>
    </lineage>
</organism>
<feature type="region of interest" description="Disordered" evidence="1">
    <location>
        <begin position="151"/>
        <end position="185"/>
    </location>
</feature>
<feature type="domain" description="STICHEL DnaA-N-like alpha-beta" evidence="2">
    <location>
        <begin position="769"/>
        <end position="851"/>
    </location>
</feature>
<keyword evidence="4" id="KW-1185">Reference proteome</keyword>
<dbReference type="SUPFAM" id="SSF48019">
    <property type="entry name" value="post-AAA+ oligomerization domain-like"/>
    <property type="match status" value="1"/>
</dbReference>
<dbReference type="InterPro" id="IPR050238">
    <property type="entry name" value="DNA_Rep/Repair_Clamp_Loader"/>
</dbReference>
<dbReference type="Proteomes" id="UP001222027">
    <property type="component" value="Unassembled WGS sequence"/>
</dbReference>
<reference evidence="3 4" key="1">
    <citation type="submission" date="2022-12" db="EMBL/GenBank/DDBJ databases">
        <title>Chromosome-scale assembly of the Ensete ventricosum genome.</title>
        <authorList>
            <person name="Dussert Y."/>
            <person name="Stocks J."/>
            <person name="Wendawek A."/>
            <person name="Woldeyes F."/>
            <person name="Nichols R.A."/>
            <person name="Borrell J.S."/>
        </authorList>
    </citation>
    <scope>NUCLEOTIDE SEQUENCE [LARGE SCALE GENOMIC DNA]</scope>
    <source>
        <strain evidence="4">cv. Maze</strain>
        <tissue evidence="3">Seeds</tissue>
    </source>
</reference>
<dbReference type="GO" id="GO:0005663">
    <property type="term" value="C:DNA replication factor C complex"/>
    <property type="evidence" value="ECO:0007669"/>
    <property type="project" value="TreeGrafter"/>
</dbReference>
<dbReference type="InterPro" id="IPR027417">
    <property type="entry name" value="P-loop_NTPase"/>
</dbReference>
<sequence>MRDLIVLQKSRSLRDPSASPPSWVSPYTVGGFARISERKATTNGRRISIGDNCWREAGRLSVSSPLVISVATAKVITAEATDNYVFEEIDRDAEITKTEEAWIRSHKSDGLSGNQVSLKDTHKKVVGQRNKEPDKSTDGQAVCPKTLSEQLEEVPGQTDDFSKKKSGLFQHGRHESKTNNEAEENTCDHYRRSNLGKKCRLKGARRARRSIDLRGIGDHRNLTNASDSVAVASKSQKAHLENVAEDTELEVAWTQRNVCGIPWNWSRIHYQGKTFLDIAGRSLSCGLSDFRTKKAEGLVPQKEGNTSNMFTALDHLTPTSSDSEVLPLLTEEPESQGNDANCLLSRGYSGELEIFSNHSLRHYTYSDLSSDARSSHKRYRLFGHGRHSSLTQKYMPKTFKDLVGQNLVVQALSNAIMRRKVGLIYVFHGHHGTGKTSCARVFARALNCLSQEVFKPCGVCSSCISNDLGRSRDVLELGPVGNFDFESIKDAFDNMMLLPRSSMYRVSILDDCDGLPSNLWSTISKVPKVLFPKNGSLRDAEMTLDQINLLGKKISLPLVEELVGFVSDKELVDLFDLSLSADTVNTVKSLREIMETGVDPLALISQLATIITDILAGSYVLAQDRPCRKFFHQQTLSKEDMERLCKALRTPSETEKRLRASSDKVTWLTAALLQLAPDQQYILPSSSMDRSFYHSPMLLNNSHVRDIHGGSTNKLDDMQLLDGSFSRGIGQGYNNNISGNELSHCVTMANGKGPAKPSEAIEARDLHNSGKRHDDIEKIWQAVLKHIPSDTLRWFLYNEGSLKSVSLGAAPTVQLAFSSNANKSGAEKFRGQILQAFESVLASPVLLEISCRSRNSVRLDAPVASLLPSSKSGSSKMTVKQQYVKNKRSLNSVSENLAGKLIEENILGRICSGQARWLHPGPHVMTEDEIVEAGPHELQLTNKTVGSMEKGFENVREEASASRHHSHLVSLSERKENEQNQRKNLVSSEVSLAHVIQQAEGGWSRCKAMSVAEKLEQENLRLEPKSRSLFCWKAHRTTQPKRLNLKIRRKPQSLSSYAEDAFPLDHQSKLLMDCKSRRDAT</sequence>
<dbReference type="GO" id="GO:0006281">
    <property type="term" value="P:DNA repair"/>
    <property type="evidence" value="ECO:0007669"/>
    <property type="project" value="TreeGrafter"/>
</dbReference>
<evidence type="ECO:0000256" key="1">
    <source>
        <dbReference type="SAM" id="MobiDB-lite"/>
    </source>
</evidence>
<evidence type="ECO:0000313" key="3">
    <source>
        <dbReference type="EMBL" id="KAJ8458631.1"/>
    </source>
</evidence>
<dbReference type="PANTHER" id="PTHR11669:SF46">
    <property type="entry name" value="PROTEIN STICHEL-LIKE 3"/>
    <property type="match status" value="1"/>
</dbReference>
<dbReference type="SUPFAM" id="SSF52540">
    <property type="entry name" value="P-loop containing nucleoside triphosphate hydrolases"/>
    <property type="match status" value="1"/>
</dbReference>
<dbReference type="GO" id="GO:0003677">
    <property type="term" value="F:DNA binding"/>
    <property type="evidence" value="ECO:0007669"/>
    <property type="project" value="InterPro"/>
</dbReference>
<feature type="region of interest" description="Disordered" evidence="1">
    <location>
        <begin position="956"/>
        <end position="981"/>
    </location>
</feature>
<gene>
    <name evidence="3" type="ORF">OPV22_031557</name>
</gene>
<dbReference type="GO" id="GO:0003689">
    <property type="term" value="F:DNA clamp loader activity"/>
    <property type="evidence" value="ECO:0007669"/>
    <property type="project" value="TreeGrafter"/>
</dbReference>
<dbReference type="PANTHER" id="PTHR11669">
    <property type="entry name" value="REPLICATION FACTOR C / DNA POLYMERASE III GAMMA-TAU SUBUNIT"/>
    <property type="match status" value="1"/>
</dbReference>
<name>A0AAV8P1C0_ENSVE</name>
<comment type="caution">
    <text evidence="3">The sequence shown here is derived from an EMBL/GenBank/DDBJ whole genome shotgun (WGS) entry which is preliminary data.</text>
</comment>
<proteinExistence type="predicted"/>
<dbReference type="InterPro" id="IPR008921">
    <property type="entry name" value="DNA_pol3_clamp-load_cplx_C"/>
</dbReference>
<feature type="compositionally biased region" description="Basic and acidic residues" evidence="1">
    <location>
        <begin position="972"/>
        <end position="981"/>
    </location>
</feature>
<dbReference type="InterPro" id="IPR054506">
    <property type="entry name" value="DnaA_N-like_STI"/>
</dbReference>